<evidence type="ECO:0000313" key="2">
    <source>
        <dbReference type="EMBL" id="KAK5999515.1"/>
    </source>
</evidence>
<dbReference type="EMBL" id="JASGXD010000023">
    <property type="protein sequence ID" value="KAK5999515.1"/>
    <property type="molecule type" value="Genomic_DNA"/>
</dbReference>
<proteinExistence type="predicted"/>
<organism evidence="2 3">
    <name type="scientific">Aureobasidium pullulans</name>
    <name type="common">Black yeast</name>
    <name type="synonym">Pullularia pullulans</name>
    <dbReference type="NCBI Taxonomy" id="5580"/>
    <lineage>
        <taxon>Eukaryota</taxon>
        <taxon>Fungi</taxon>
        <taxon>Dikarya</taxon>
        <taxon>Ascomycota</taxon>
        <taxon>Pezizomycotina</taxon>
        <taxon>Dothideomycetes</taxon>
        <taxon>Dothideomycetidae</taxon>
        <taxon>Dothideales</taxon>
        <taxon>Saccotheciaceae</taxon>
        <taxon>Aureobasidium</taxon>
    </lineage>
</organism>
<evidence type="ECO:0000256" key="1">
    <source>
        <dbReference type="SAM" id="MobiDB-lite"/>
    </source>
</evidence>
<dbReference type="Proteomes" id="UP001341245">
    <property type="component" value="Unassembled WGS sequence"/>
</dbReference>
<keyword evidence="3" id="KW-1185">Reference proteome</keyword>
<feature type="compositionally biased region" description="Basic and acidic residues" evidence="1">
    <location>
        <begin position="121"/>
        <end position="131"/>
    </location>
</feature>
<protein>
    <submittedName>
        <fullName evidence="2">Uncharacterized protein</fullName>
    </submittedName>
</protein>
<feature type="compositionally biased region" description="Basic and acidic residues" evidence="1">
    <location>
        <begin position="99"/>
        <end position="115"/>
    </location>
</feature>
<accession>A0ABR0T648</accession>
<feature type="compositionally biased region" description="Basic and acidic residues" evidence="1">
    <location>
        <begin position="48"/>
        <end position="64"/>
    </location>
</feature>
<sequence length="315" mass="35448">MDPTDRRLSASPTVISRRPGKEYASMTSGQHAAAFGESRVSLLDVIKKARPHDATTQALEERTRRTPRMRVPADQSMKGFTEEDWYRVRESAFSIPEPAPERRRREQISARDQRAQRRSKEKQAERREGVRRSGRHSSAKAAFAEAASQSPSSDSSEGLFVSPASDSFSPPFRRIKRKRAVAFKATDDKMAKPTTRRRRRILSNSDEDMTDATASRSRSVTPVPPIKRYSKRRTTLADSDDEMAEPSASPVRSATPEPPIKKHGKRRTTLVDSDDEMGEASVSRARSVTPLPAIKRRKIEGKRRVTIADSDDEME</sequence>
<name>A0ABR0T648_AURPU</name>
<feature type="region of interest" description="Disordered" evidence="1">
    <location>
        <begin position="1"/>
        <end position="30"/>
    </location>
</feature>
<comment type="caution">
    <text evidence="2">The sequence shown here is derived from an EMBL/GenBank/DDBJ whole genome shotgun (WGS) entry which is preliminary data.</text>
</comment>
<evidence type="ECO:0000313" key="3">
    <source>
        <dbReference type="Proteomes" id="UP001341245"/>
    </source>
</evidence>
<feature type="region of interest" description="Disordered" evidence="1">
    <location>
        <begin position="48"/>
        <end position="81"/>
    </location>
</feature>
<feature type="region of interest" description="Disordered" evidence="1">
    <location>
        <begin position="95"/>
        <end position="289"/>
    </location>
</feature>
<gene>
    <name evidence="2" type="ORF">QM012_005368</name>
</gene>
<reference evidence="2 3" key="1">
    <citation type="submission" date="2023-11" db="EMBL/GenBank/DDBJ databases">
        <title>Draft genome sequence and annotation of the polyextremotolerant black yeast-like fungus Aureobasidium pullulans NRRL 62042.</title>
        <authorList>
            <person name="Dielentheis-Frenken M.R.E."/>
            <person name="Wibberg D."/>
            <person name="Blank L.M."/>
            <person name="Tiso T."/>
        </authorList>
    </citation>
    <scope>NUCLEOTIDE SEQUENCE [LARGE SCALE GENOMIC DNA]</scope>
    <source>
        <strain evidence="2 3">NRRL 62042</strain>
    </source>
</reference>
<feature type="compositionally biased region" description="Low complexity" evidence="1">
    <location>
        <begin position="139"/>
        <end position="156"/>
    </location>
</feature>